<dbReference type="PANTHER" id="PTHR30055">
    <property type="entry name" value="HTH-TYPE TRANSCRIPTIONAL REGULATOR RUTR"/>
    <property type="match status" value="1"/>
</dbReference>
<comment type="caution">
    <text evidence="7">The sequence shown here is derived from an EMBL/GenBank/DDBJ whole genome shotgun (WGS) entry which is preliminary data.</text>
</comment>
<dbReference type="Gene3D" id="1.10.357.10">
    <property type="entry name" value="Tetracycline Repressor, domain 2"/>
    <property type="match status" value="1"/>
</dbReference>
<dbReference type="PROSITE" id="PS50977">
    <property type="entry name" value="HTH_TETR_2"/>
    <property type="match status" value="1"/>
</dbReference>
<evidence type="ECO:0000256" key="4">
    <source>
        <dbReference type="PROSITE-ProRule" id="PRU00335"/>
    </source>
</evidence>
<dbReference type="Proteomes" id="UP001595712">
    <property type="component" value="Unassembled WGS sequence"/>
</dbReference>
<keyword evidence="8" id="KW-1185">Reference proteome</keyword>
<dbReference type="SUPFAM" id="SSF46689">
    <property type="entry name" value="Homeodomain-like"/>
    <property type="match status" value="1"/>
</dbReference>
<protein>
    <submittedName>
        <fullName evidence="7">TetR/AcrR family transcriptional regulator</fullName>
    </submittedName>
</protein>
<keyword evidence="3" id="KW-0804">Transcription</keyword>
<dbReference type="InterPro" id="IPR049445">
    <property type="entry name" value="TetR_SbtR-like_C"/>
</dbReference>
<gene>
    <name evidence="7" type="ORF">ACFO8M_13625</name>
</gene>
<dbReference type="PANTHER" id="PTHR30055:SF234">
    <property type="entry name" value="HTH-TYPE TRANSCRIPTIONAL REGULATOR BETI"/>
    <property type="match status" value="1"/>
</dbReference>
<feature type="domain" description="HTH tetR-type" evidence="6">
    <location>
        <begin position="33"/>
        <end position="92"/>
    </location>
</feature>
<organism evidence="7 8">
    <name type="scientific">Glycomyces rhizosphaerae</name>
    <dbReference type="NCBI Taxonomy" id="2054422"/>
    <lineage>
        <taxon>Bacteria</taxon>
        <taxon>Bacillati</taxon>
        <taxon>Actinomycetota</taxon>
        <taxon>Actinomycetes</taxon>
        <taxon>Glycomycetales</taxon>
        <taxon>Glycomycetaceae</taxon>
        <taxon>Glycomyces</taxon>
    </lineage>
</organism>
<sequence length="277" mass="29510">MQRTDAPSRTAATQGGSQPMPQVGGELSRADARRNRAKVLAAAQAAFAKEGTGVSLGEIARRAGVGAGTVYRHFPTKDVLLEAVMAQRVERLTRLAVEYAASSDPGAAFFDFVTEVVTSTPGNQDMCDLLESEDGWPRSVLLSTGRRFAEALEALLSSAQERGEVRADLDVEGVKAIFTGCVAIQRLQQDPRTLAPMSALVIDALRPNGGAVTDTDKARKIRDENPSATGKRNDESAACGVCGSPLARTGPGRPPRFCGPACRQKAYRQRRTIAAIR</sequence>
<dbReference type="InterPro" id="IPR009057">
    <property type="entry name" value="Homeodomain-like_sf"/>
</dbReference>
<feature type="region of interest" description="Disordered" evidence="5">
    <location>
        <begin position="1"/>
        <end position="31"/>
    </location>
</feature>
<dbReference type="RefSeq" id="WP_387975995.1">
    <property type="nucleotide sequence ID" value="NZ_JBHRWO010000010.1"/>
</dbReference>
<keyword evidence="1" id="KW-0805">Transcription regulation</keyword>
<proteinExistence type="predicted"/>
<dbReference type="Pfam" id="PF00440">
    <property type="entry name" value="TetR_N"/>
    <property type="match status" value="1"/>
</dbReference>
<keyword evidence="2 4" id="KW-0238">DNA-binding</keyword>
<dbReference type="EMBL" id="JBHRWO010000010">
    <property type="protein sequence ID" value="MFC3493516.1"/>
    <property type="molecule type" value="Genomic_DNA"/>
</dbReference>
<name>A0ABV7PZQ7_9ACTN</name>
<evidence type="ECO:0000313" key="8">
    <source>
        <dbReference type="Proteomes" id="UP001595712"/>
    </source>
</evidence>
<evidence type="ECO:0000313" key="7">
    <source>
        <dbReference type="EMBL" id="MFC3493516.1"/>
    </source>
</evidence>
<dbReference type="SUPFAM" id="SSF48498">
    <property type="entry name" value="Tetracyclin repressor-like, C-terminal domain"/>
    <property type="match status" value="1"/>
</dbReference>
<dbReference type="InterPro" id="IPR050109">
    <property type="entry name" value="HTH-type_TetR-like_transc_reg"/>
</dbReference>
<evidence type="ECO:0000256" key="5">
    <source>
        <dbReference type="SAM" id="MobiDB-lite"/>
    </source>
</evidence>
<dbReference type="InterPro" id="IPR001647">
    <property type="entry name" value="HTH_TetR"/>
</dbReference>
<dbReference type="Pfam" id="PF21597">
    <property type="entry name" value="TetR_C_43"/>
    <property type="match status" value="1"/>
</dbReference>
<feature type="compositionally biased region" description="Polar residues" evidence="5">
    <location>
        <begin position="1"/>
        <end position="20"/>
    </location>
</feature>
<dbReference type="InterPro" id="IPR036271">
    <property type="entry name" value="Tet_transcr_reg_TetR-rel_C_sf"/>
</dbReference>
<accession>A0ABV7PZQ7</accession>
<evidence type="ECO:0000256" key="3">
    <source>
        <dbReference type="ARBA" id="ARBA00023163"/>
    </source>
</evidence>
<evidence type="ECO:0000259" key="6">
    <source>
        <dbReference type="PROSITE" id="PS50977"/>
    </source>
</evidence>
<dbReference type="PRINTS" id="PR00455">
    <property type="entry name" value="HTHTETR"/>
</dbReference>
<evidence type="ECO:0000256" key="2">
    <source>
        <dbReference type="ARBA" id="ARBA00023125"/>
    </source>
</evidence>
<reference evidence="8" key="1">
    <citation type="journal article" date="2019" name="Int. J. Syst. Evol. Microbiol.">
        <title>The Global Catalogue of Microorganisms (GCM) 10K type strain sequencing project: providing services to taxonomists for standard genome sequencing and annotation.</title>
        <authorList>
            <consortium name="The Broad Institute Genomics Platform"/>
            <consortium name="The Broad Institute Genome Sequencing Center for Infectious Disease"/>
            <person name="Wu L."/>
            <person name="Ma J."/>
        </authorList>
    </citation>
    <scope>NUCLEOTIDE SEQUENCE [LARGE SCALE GENOMIC DNA]</scope>
    <source>
        <strain evidence="8">CGMCC 4.7396</strain>
    </source>
</reference>
<feature type="DNA-binding region" description="H-T-H motif" evidence="4">
    <location>
        <begin position="55"/>
        <end position="74"/>
    </location>
</feature>
<evidence type="ECO:0000256" key="1">
    <source>
        <dbReference type="ARBA" id="ARBA00023015"/>
    </source>
</evidence>